<sequence>MPNTGLLIEDGGVERAPFSAEFQAAVRSELDTLLKAPIFAQSGRCKRFLHYVVIQTLSGNAGELKERTIGITVFERTSDYDTGDDSIVRVTANEVRKRLGQYYGETAGPHPVQIELPRGSYVPEFKFQAPRKARKAENASVVELSSGRSSTAEASPEVRLETPATVPPTDTAPESSPKTTISRTRLIYLAAAATLIIGAALAVLMIRDHSQNSGPDLWNSFLHPGSPVLVCIDTHQLPATGAVSKDGQAFVDMVLRKQIVALDDAAVLSSMAALLGKKEIPFRVVAADQVSLADLRRQPVILIGAIDNPWTIRLTKDLPYRIEVSNPPGSGAGKEPVASIVDNQHSGTRWSADLGTPFKDWKSDYAVIAKVDDVTTGVPVLIEAGLGNDGTLAASELIATDRLSASLASVRSCRNRRNFEVVIETQIIDTKSGPPHVLRLTCW</sequence>
<evidence type="ECO:0000256" key="2">
    <source>
        <dbReference type="SAM" id="Phobius"/>
    </source>
</evidence>
<dbReference type="RefSeq" id="WP_260790767.1">
    <property type="nucleotide sequence ID" value="NZ_CP093313.1"/>
</dbReference>
<keyword evidence="4" id="KW-1185">Reference proteome</keyword>
<name>A0A9J7BGG5_9BACT</name>
<protein>
    <recommendedName>
        <fullName evidence="5">Adenylate cyclase</fullName>
    </recommendedName>
</protein>
<feature type="compositionally biased region" description="Low complexity" evidence="1">
    <location>
        <begin position="162"/>
        <end position="173"/>
    </location>
</feature>
<gene>
    <name evidence="3" type="ORF">MOP44_14730</name>
</gene>
<evidence type="ECO:0000313" key="4">
    <source>
        <dbReference type="Proteomes" id="UP001059380"/>
    </source>
</evidence>
<keyword evidence="2" id="KW-0812">Transmembrane</keyword>
<reference evidence="3" key="1">
    <citation type="submission" date="2021-04" db="EMBL/GenBank/DDBJ databases">
        <title>Phylogenetic analysis of Acidobacteriaceae.</title>
        <authorList>
            <person name="Qiu L."/>
            <person name="Zhang Q."/>
        </authorList>
    </citation>
    <scope>NUCLEOTIDE SEQUENCE</scope>
    <source>
        <strain evidence="3">DSM 25168</strain>
    </source>
</reference>
<accession>A0A9J7BGG5</accession>
<keyword evidence="2" id="KW-1133">Transmembrane helix</keyword>
<dbReference type="AlphaFoldDB" id="A0A9J7BGG5"/>
<proteinExistence type="predicted"/>
<feature type="transmembrane region" description="Helical" evidence="2">
    <location>
        <begin position="186"/>
        <end position="206"/>
    </location>
</feature>
<evidence type="ECO:0008006" key="5">
    <source>
        <dbReference type="Google" id="ProtNLM"/>
    </source>
</evidence>
<dbReference type="EMBL" id="CP093313">
    <property type="protein sequence ID" value="UWZ81839.1"/>
    <property type="molecule type" value="Genomic_DNA"/>
</dbReference>
<evidence type="ECO:0000313" key="3">
    <source>
        <dbReference type="EMBL" id="UWZ81839.1"/>
    </source>
</evidence>
<feature type="region of interest" description="Disordered" evidence="1">
    <location>
        <begin position="138"/>
        <end position="178"/>
    </location>
</feature>
<evidence type="ECO:0000256" key="1">
    <source>
        <dbReference type="SAM" id="MobiDB-lite"/>
    </source>
</evidence>
<dbReference type="Proteomes" id="UP001059380">
    <property type="component" value="Chromosome"/>
</dbReference>
<organism evidence="3 4">
    <name type="scientific">Occallatibacter riparius</name>
    <dbReference type="NCBI Taxonomy" id="1002689"/>
    <lineage>
        <taxon>Bacteria</taxon>
        <taxon>Pseudomonadati</taxon>
        <taxon>Acidobacteriota</taxon>
        <taxon>Terriglobia</taxon>
        <taxon>Terriglobales</taxon>
        <taxon>Acidobacteriaceae</taxon>
        <taxon>Occallatibacter</taxon>
    </lineage>
</organism>
<dbReference type="KEGG" id="orp:MOP44_14730"/>
<keyword evidence="2" id="KW-0472">Membrane</keyword>